<dbReference type="Proteomes" id="UP000604046">
    <property type="component" value="Unassembled WGS sequence"/>
</dbReference>
<gene>
    <name evidence="2" type="ORF">SNAT2548_LOCUS5953</name>
</gene>
<keyword evidence="3" id="KW-1185">Reference proteome</keyword>
<evidence type="ECO:0000256" key="1">
    <source>
        <dbReference type="SAM" id="MobiDB-lite"/>
    </source>
</evidence>
<dbReference type="AlphaFoldDB" id="A0A812J8E1"/>
<comment type="caution">
    <text evidence="2">The sequence shown here is derived from an EMBL/GenBank/DDBJ whole genome shotgun (WGS) entry which is preliminary data.</text>
</comment>
<dbReference type="EMBL" id="CAJNDS010000386">
    <property type="protein sequence ID" value="CAE7200439.1"/>
    <property type="molecule type" value="Genomic_DNA"/>
</dbReference>
<feature type="compositionally biased region" description="Polar residues" evidence="1">
    <location>
        <begin position="165"/>
        <end position="180"/>
    </location>
</feature>
<name>A0A812J8E1_9DINO</name>
<dbReference type="OrthoDB" id="443938at2759"/>
<reference evidence="2" key="1">
    <citation type="submission" date="2021-02" db="EMBL/GenBank/DDBJ databases">
        <authorList>
            <person name="Dougan E. K."/>
            <person name="Rhodes N."/>
            <person name="Thang M."/>
            <person name="Chan C."/>
        </authorList>
    </citation>
    <scope>NUCLEOTIDE SEQUENCE</scope>
</reference>
<feature type="compositionally biased region" description="Basic and acidic residues" evidence="1">
    <location>
        <begin position="105"/>
        <end position="114"/>
    </location>
</feature>
<feature type="region of interest" description="Disordered" evidence="1">
    <location>
        <begin position="92"/>
        <end position="115"/>
    </location>
</feature>
<evidence type="ECO:0000313" key="3">
    <source>
        <dbReference type="Proteomes" id="UP000604046"/>
    </source>
</evidence>
<feature type="region of interest" description="Disordered" evidence="1">
    <location>
        <begin position="128"/>
        <end position="191"/>
    </location>
</feature>
<organism evidence="2 3">
    <name type="scientific">Symbiodinium natans</name>
    <dbReference type="NCBI Taxonomy" id="878477"/>
    <lineage>
        <taxon>Eukaryota</taxon>
        <taxon>Sar</taxon>
        <taxon>Alveolata</taxon>
        <taxon>Dinophyceae</taxon>
        <taxon>Suessiales</taxon>
        <taxon>Symbiodiniaceae</taxon>
        <taxon>Symbiodinium</taxon>
    </lineage>
</organism>
<sequence length="260" mass="28257">MAAAGDWRAPLRHVREVLRTAPLCTLEAAQAELKAILAEVAARCGKNLDEAEMEAAIMHDLELKGYHLEPALPELDDSALLAQEMQICKRRRLTGKTKALPSPKGSEDPEKVPQSEDGFVAMSDQEALCSPGEVAQSSPTRTEELRDGDEDRDGLEALRFLREPTSASSPDNAARPSSNGLDHAVEEEEGEEEETVFVSRKAFTALRALRRKGLQHISSGCIYRLFDATLQDGEALVALDASQLVTPWRSSRAGVEAAPA</sequence>
<protein>
    <submittedName>
        <fullName evidence="2">Uncharacterized protein</fullName>
    </submittedName>
</protein>
<evidence type="ECO:0000313" key="2">
    <source>
        <dbReference type="EMBL" id="CAE7200439.1"/>
    </source>
</evidence>
<accession>A0A812J8E1</accession>
<proteinExistence type="predicted"/>